<feature type="region of interest" description="Disordered" evidence="1">
    <location>
        <begin position="183"/>
        <end position="210"/>
    </location>
</feature>
<reference evidence="2" key="2">
    <citation type="journal article" date="2022" name="Hortic Res">
        <title>The genome of Dioscorea zingiberensis sheds light on the biosynthesis, origin and evolution of the medicinally important diosgenin saponins.</title>
        <authorList>
            <person name="Li Y."/>
            <person name="Tan C."/>
            <person name="Li Z."/>
            <person name="Guo J."/>
            <person name="Li S."/>
            <person name="Chen X."/>
            <person name="Wang C."/>
            <person name="Dai X."/>
            <person name="Yang H."/>
            <person name="Song W."/>
            <person name="Hou L."/>
            <person name="Xu J."/>
            <person name="Tong Z."/>
            <person name="Xu A."/>
            <person name="Yuan X."/>
            <person name="Wang W."/>
            <person name="Yang Q."/>
            <person name="Chen L."/>
            <person name="Sun Z."/>
            <person name="Wang K."/>
            <person name="Pan B."/>
            <person name="Chen J."/>
            <person name="Bao Y."/>
            <person name="Liu F."/>
            <person name="Qi X."/>
            <person name="Gang D.R."/>
            <person name="Wen J."/>
            <person name="Li J."/>
        </authorList>
    </citation>
    <scope>NUCLEOTIDE SEQUENCE</scope>
    <source>
        <strain evidence="2">Dzin_1.0</strain>
    </source>
</reference>
<feature type="compositionally biased region" description="Basic and acidic residues" evidence="1">
    <location>
        <begin position="24"/>
        <end position="34"/>
    </location>
</feature>
<protein>
    <submittedName>
        <fullName evidence="2">Uncharacterized protein</fullName>
    </submittedName>
</protein>
<organism evidence="2 3">
    <name type="scientific">Dioscorea zingiberensis</name>
    <dbReference type="NCBI Taxonomy" id="325984"/>
    <lineage>
        <taxon>Eukaryota</taxon>
        <taxon>Viridiplantae</taxon>
        <taxon>Streptophyta</taxon>
        <taxon>Embryophyta</taxon>
        <taxon>Tracheophyta</taxon>
        <taxon>Spermatophyta</taxon>
        <taxon>Magnoliopsida</taxon>
        <taxon>Liliopsida</taxon>
        <taxon>Dioscoreales</taxon>
        <taxon>Dioscoreaceae</taxon>
        <taxon>Dioscorea</taxon>
    </lineage>
</organism>
<dbReference type="OrthoDB" id="1746009at2759"/>
<keyword evidence="3" id="KW-1185">Reference proteome</keyword>
<comment type="caution">
    <text evidence="2">The sequence shown here is derived from an EMBL/GenBank/DDBJ whole genome shotgun (WGS) entry which is preliminary data.</text>
</comment>
<dbReference type="Proteomes" id="UP001085076">
    <property type="component" value="Miscellaneous, Linkage group lg03"/>
</dbReference>
<dbReference type="AlphaFoldDB" id="A0A9D5HJ58"/>
<evidence type="ECO:0000313" key="2">
    <source>
        <dbReference type="EMBL" id="KAJ0978600.1"/>
    </source>
</evidence>
<reference evidence="2" key="1">
    <citation type="submission" date="2021-03" db="EMBL/GenBank/DDBJ databases">
        <authorList>
            <person name="Li Z."/>
            <person name="Yang C."/>
        </authorList>
    </citation>
    <scope>NUCLEOTIDE SEQUENCE</scope>
    <source>
        <strain evidence="2">Dzin_1.0</strain>
        <tissue evidence="2">Leaf</tissue>
    </source>
</reference>
<evidence type="ECO:0000313" key="3">
    <source>
        <dbReference type="Proteomes" id="UP001085076"/>
    </source>
</evidence>
<dbReference type="EMBL" id="JAGGNH010000003">
    <property type="protein sequence ID" value="KAJ0978600.1"/>
    <property type="molecule type" value="Genomic_DNA"/>
</dbReference>
<feature type="compositionally biased region" description="Basic and acidic residues" evidence="1">
    <location>
        <begin position="103"/>
        <end position="130"/>
    </location>
</feature>
<gene>
    <name evidence="2" type="ORF">J5N97_014074</name>
</gene>
<feature type="compositionally biased region" description="Basic and acidic residues" evidence="1">
    <location>
        <begin position="7"/>
        <end position="18"/>
    </location>
</feature>
<name>A0A9D5HJ58_9LILI</name>
<feature type="region of interest" description="Disordered" evidence="1">
    <location>
        <begin position="1"/>
        <end position="139"/>
    </location>
</feature>
<accession>A0A9D5HJ58</accession>
<sequence>MTVQKVIEGDELKDRVENKDEDLVENKSENEIREASNMMTIEKHKASEAKEKSEKEDRKESMLVDKHPKAGKKDSNGSSNSKHTEGKDSKRDGQNNNKKGGKEKRNSDQKHDAKQKTSKEMEKKSEEPPKHPGLFLRMKRTKGSKLSLFAESLNEMLQYEMGSRLLDFLENIGQDEKSDLEVKPEKMADKDDTNKKTEDGKAVGALQRRDDKISSLKEDKDVGAKNKLDAENMNLLIKKCSRNWCTVPWLRATLLPGINRIIYQKLLRFTRLA</sequence>
<evidence type="ECO:0000256" key="1">
    <source>
        <dbReference type="SAM" id="MobiDB-lite"/>
    </source>
</evidence>
<feature type="compositionally biased region" description="Basic and acidic residues" evidence="1">
    <location>
        <begin position="82"/>
        <end position="93"/>
    </location>
</feature>
<feature type="compositionally biased region" description="Basic and acidic residues" evidence="1">
    <location>
        <begin position="41"/>
        <end position="75"/>
    </location>
</feature>
<proteinExistence type="predicted"/>